<feature type="region of interest" description="Disordered" evidence="1">
    <location>
        <begin position="58"/>
        <end position="113"/>
    </location>
</feature>
<organism evidence="2 3">
    <name type="scientific">Paramuricea clavata</name>
    <name type="common">Red gorgonian</name>
    <name type="synonym">Violescent sea-whip</name>
    <dbReference type="NCBI Taxonomy" id="317549"/>
    <lineage>
        <taxon>Eukaryota</taxon>
        <taxon>Metazoa</taxon>
        <taxon>Cnidaria</taxon>
        <taxon>Anthozoa</taxon>
        <taxon>Octocorallia</taxon>
        <taxon>Malacalcyonacea</taxon>
        <taxon>Plexauridae</taxon>
        <taxon>Paramuricea</taxon>
    </lineage>
</organism>
<feature type="non-terminal residue" evidence="2">
    <location>
        <position position="445"/>
    </location>
</feature>
<accession>A0A7D9K1B1</accession>
<reference evidence="2" key="1">
    <citation type="submission" date="2020-04" db="EMBL/GenBank/DDBJ databases">
        <authorList>
            <person name="Alioto T."/>
            <person name="Alioto T."/>
            <person name="Gomez Garrido J."/>
        </authorList>
    </citation>
    <scope>NUCLEOTIDE SEQUENCE</scope>
    <source>
        <strain evidence="2">A484AB</strain>
    </source>
</reference>
<feature type="region of interest" description="Disordered" evidence="1">
    <location>
        <begin position="236"/>
        <end position="321"/>
    </location>
</feature>
<evidence type="ECO:0000313" key="3">
    <source>
        <dbReference type="Proteomes" id="UP001152795"/>
    </source>
</evidence>
<evidence type="ECO:0000256" key="1">
    <source>
        <dbReference type="SAM" id="MobiDB-lite"/>
    </source>
</evidence>
<feature type="region of interest" description="Disordered" evidence="1">
    <location>
        <begin position="1"/>
        <end position="26"/>
    </location>
</feature>
<comment type="caution">
    <text evidence="2">The sequence shown here is derived from an EMBL/GenBank/DDBJ whole genome shotgun (WGS) entry which is preliminary data.</text>
</comment>
<protein>
    <submittedName>
        <fullName evidence="2">Uncharacterized protein</fullName>
    </submittedName>
</protein>
<dbReference type="Proteomes" id="UP001152795">
    <property type="component" value="Unassembled WGS sequence"/>
</dbReference>
<dbReference type="EMBL" id="CACRXK020026032">
    <property type="protein sequence ID" value="CAB4039903.1"/>
    <property type="molecule type" value="Genomic_DNA"/>
</dbReference>
<evidence type="ECO:0000313" key="2">
    <source>
        <dbReference type="EMBL" id="CAB4039903.1"/>
    </source>
</evidence>
<gene>
    <name evidence="2" type="ORF">PACLA_8A084576</name>
</gene>
<feature type="compositionally biased region" description="Polar residues" evidence="1">
    <location>
        <begin position="240"/>
        <end position="277"/>
    </location>
</feature>
<keyword evidence="3" id="KW-1185">Reference proteome</keyword>
<feature type="region of interest" description="Disordered" evidence="1">
    <location>
        <begin position="337"/>
        <end position="445"/>
    </location>
</feature>
<feature type="compositionally biased region" description="Polar residues" evidence="1">
    <location>
        <begin position="301"/>
        <end position="310"/>
    </location>
</feature>
<name>A0A7D9K1B1_PARCT</name>
<dbReference type="AlphaFoldDB" id="A0A7D9K1B1"/>
<feature type="compositionally biased region" description="Acidic residues" evidence="1">
    <location>
        <begin position="58"/>
        <end position="86"/>
    </location>
</feature>
<feature type="compositionally biased region" description="Polar residues" evidence="1">
    <location>
        <begin position="337"/>
        <end position="362"/>
    </location>
</feature>
<feature type="compositionally biased region" description="Polar residues" evidence="1">
    <location>
        <begin position="402"/>
        <end position="425"/>
    </location>
</feature>
<proteinExistence type="predicted"/>
<dbReference type="OrthoDB" id="10644963at2759"/>
<sequence length="445" mass="50119">MSRFQEKENAIPSKRTFSEFDDVGLDDQGNEFKRLKTMQNDDDGDDDDQLIGNLFNCDEDDFNYQDEDDNEFEDNNEYAQDPEFDFDFNIPSPRSPEYLSPNNSPAHFTDDIDIDNNIPVSEAFPEAKVSQNECPLSTETNLQQSQIQGEELQRLPADDLQANCEQSQVPADDLRTKFEKSSADYVLVLEEIADTLKTLDDDFLQNVLGKEKYDSYKKSQIARNRLRAENRRLSARMKQRSLSISQNQNSTLNRNASLSQNITVNGGQSTPYNTSTRRVSDDSDFPVCGESFFDESPPVSRKSSSMLQQFRDSDDSQRNYTLPQDTANLQRNSMLQPAKESSNFATPVSSKWQTSSPAFQNQDLPDIIDVEDDEIPPRCPGPNLSKSSTPLAFNSRGCEQVTPRTGSSSTSTIRNMGTNERSSNAGPRKTPPKKTGNSLPDDGYR</sequence>